<reference evidence="4 5" key="1">
    <citation type="submission" date="2019-03" db="EMBL/GenBank/DDBJ databases">
        <authorList>
            <person name="Yang Y."/>
        </authorList>
    </citation>
    <scope>NUCLEOTIDE SEQUENCE [LARGE SCALE GENOMIC DNA]</scope>
    <source>
        <strain evidence="4 5">ASL-1</strain>
    </source>
</reference>
<proteinExistence type="inferred from homology"/>
<dbReference type="PANTHER" id="PTHR46470">
    <property type="entry name" value="N-ACYLNEURAMINATE-9-PHOSPHATASE"/>
    <property type="match status" value="1"/>
</dbReference>
<dbReference type="InterPro" id="IPR006549">
    <property type="entry name" value="HAD-SF_hydro_IIIA"/>
</dbReference>
<comment type="function">
    <text evidence="3">Catalyzes the last step of the phosphorylated serine biosynthetic pathway, i.e. dephosphorylation of O-phospho-L-serine to form L-serine.</text>
</comment>
<evidence type="ECO:0000313" key="5">
    <source>
        <dbReference type="Proteomes" id="UP000297776"/>
    </source>
</evidence>
<dbReference type="NCBIfam" id="TIGR01509">
    <property type="entry name" value="HAD-SF-IA-v3"/>
    <property type="match status" value="1"/>
</dbReference>
<dbReference type="EC" id="3.1.3.3" evidence="3"/>
<keyword evidence="5" id="KW-1185">Reference proteome</keyword>
<name>A0A4Y8LGU7_9BACL</name>
<protein>
    <recommendedName>
        <fullName evidence="3">Phosphoserine phosphatase</fullName>
        <shortName evidence="3">PSP</shortName>
        <ecNumber evidence="3">3.1.3.3</ecNumber>
    </recommendedName>
</protein>
<dbReference type="NCBIfam" id="TIGR01662">
    <property type="entry name" value="HAD-SF-IIIA"/>
    <property type="match status" value="1"/>
</dbReference>
<dbReference type="InterPro" id="IPR036412">
    <property type="entry name" value="HAD-like_sf"/>
</dbReference>
<keyword evidence="3" id="KW-0028">Amino-acid biosynthesis</keyword>
<dbReference type="InterPro" id="IPR051400">
    <property type="entry name" value="HAD-like_hydrolase"/>
</dbReference>
<dbReference type="SFLD" id="SFLDS00003">
    <property type="entry name" value="Haloacid_Dehalogenase"/>
    <property type="match status" value="1"/>
</dbReference>
<comment type="pathway">
    <text evidence="3">Amino-acid biosynthesis; L-serine biosynthesis; L-serine from 3-phospho-D-glycerate: step 3/3.</text>
</comment>
<keyword evidence="1 3" id="KW-0378">Hydrolase</keyword>
<dbReference type="NCBIfam" id="TIGR01549">
    <property type="entry name" value="HAD-SF-IA-v1"/>
    <property type="match status" value="1"/>
</dbReference>
<sequence>MPSAIFFDLDDTLLWDKKSIETALEKTVKDAEDLYGANPDELLAEVKKAAPQLYQKYSFYDFTKMIGINPFEGLWGSFGDPIHHQFREMGAEIEQFQNSVWETALRSCGIDQSGNVLRKCFIAHRKNSPFLYEETLDVLKELKGRGIKLSIITNGAPSLQLEKLRITPELVSYFDHIVISGNIGEGKPGQAIFEHALRVTNQSAQDVWMVGDNLKTDILGANRMGIHSVWIQHDASVVPGKGEGSPDQTVSRLKEILNLL</sequence>
<dbReference type="EMBL" id="SORX01000003">
    <property type="protein sequence ID" value="TFE02030.1"/>
    <property type="molecule type" value="Genomic_DNA"/>
</dbReference>
<dbReference type="InterPro" id="IPR044266">
    <property type="entry name" value="PSP_YsaA"/>
</dbReference>
<dbReference type="Gene3D" id="3.40.50.1000">
    <property type="entry name" value="HAD superfamily/HAD-like"/>
    <property type="match status" value="1"/>
</dbReference>
<dbReference type="SUPFAM" id="SSF56784">
    <property type="entry name" value="HAD-like"/>
    <property type="match status" value="1"/>
</dbReference>
<evidence type="ECO:0000256" key="2">
    <source>
        <dbReference type="ARBA" id="ARBA00022842"/>
    </source>
</evidence>
<evidence type="ECO:0000256" key="3">
    <source>
        <dbReference type="HAMAP-Rule" id="MF_02240"/>
    </source>
</evidence>
<dbReference type="Proteomes" id="UP000297776">
    <property type="component" value="Unassembled WGS sequence"/>
</dbReference>
<dbReference type="AlphaFoldDB" id="A0A4Y8LGU7"/>
<comment type="caution">
    <text evidence="4">The sequence shown here is derived from an EMBL/GenBank/DDBJ whole genome shotgun (WGS) entry which is preliminary data.</text>
</comment>
<comment type="catalytic activity">
    <reaction evidence="3">
        <text>O-phospho-D-serine + H2O = D-serine + phosphate</text>
        <dbReference type="Rhea" id="RHEA:24873"/>
        <dbReference type="ChEBI" id="CHEBI:15377"/>
        <dbReference type="ChEBI" id="CHEBI:35247"/>
        <dbReference type="ChEBI" id="CHEBI:43474"/>
        <dbReference type="ChEBI" id="CHEBI:58680"/>
        <dbReference type="EC" id="3.1.3.3"/>
    </reaction>
</comment>
<dbReference type="GO" id="GO:0036424">
    <property type="term" value="F:L-phosphoserine phosphatase activity"/>
    <property type="evidence" value="ECO:0007669"/>
    <property type="project" value="UniProtKB-UniRule"/>
</dbReference>
<dbReference type="OrthoDB" id="9809962at2"/>
<comment type="catalytic activity">
    <reaction evidence="3">
        <text>O-phospho-L-serine + H2O = L-serine + phosphate</text>
        <dbReference type="Rhea" id="RHEA:21208"/>
        <dbReference type="ChEBI" id="CHEBI:15377"/>
        <dbReference type="ChEBI" id="CHEBI:33384"/>
        <dbReference type="ChEBI" id="CHEBI:43474"/>
        <dbReference type="ChEBI" id="CHEBI:57524"/>
        <dbReference type="EC" id="3.1.3.3"/>
    </reaction>
</comment>
<dbReference type="RefSeq" id="WP_134380579.1">
    <property type="nucleotide sequence ID" value="NZ_SORX01000003.1"/>
</dbReference>
<organism evidence="4 5">
    <name type="scientific">Jeotgalibacillus salarius</name>
    <dbReference type="NCBI Taxonomy" id="546023"/>
    <lineage>
        <taxon>Bacteria</taxon>
        <taxon>Bacillati</taxon>
        <taxon>Bacillota</taxon>
        <taxon>Bacilli</taxon>
        <taxon>Bacillales</taxon>
        <taxon>Caryophanaceae</taxon>
        <taxon>Jeotgalibacillus</taxon>
    </lineage>
</organism>
<accession>A0A4Y8LGU7</accession>
<gene>
    <name evidence="4" type="ORF">E2626_05495</name>
</gene>
<dbReference type="SFLD" id="SFLDG01129">
    <property type="entry name" value="C1.5:_HAD__Beta-PGM__Phosphata"/>
    <property type="match status" value="1"/>
</dbReference>
<dbReference type="InterPro" id="IPR023214">
    <property type="entry name" value="HAD_sf"/>
</dbReference>
<comment type="similarity">
    <text evidence="3">Belongs to the HAD-like hydrolase superfamily.</text>
</comment>
<dbReference type="Pfam" id="PF00702">
    <property type="entry name" value="Hydrolase"/>
    <property type="match status" value="1"/>
</dbReference>
<dbReference type="HAMAP" id="MF_02240">
    <property type="entry name" value="PSP"/>
    <property type="match status" value="1"/>
</dbReference>
<evidence type="ECO:0000256" key="1">
    <source>
        <dbReference type="ARBA" id="ARBA00022801"/>
    </source>
</evidence>
<dbReference type="InterPro" id="IPR006439">
    <property type="entry name" value="HAD-SF_hydro_IA"/>
</dbReference>
<dbReference type="GO" id="GO:0006564">
    <property type="term" value="P:L-serine biosynthetic process"/>
    <property type="evidence" value="ECO:0007669"/>
    <property type="project" value="UniProtKB-UniRule"/>
</dbReference>
<dbReference type="PANTHER" id="PTHR46470:SF3">
    <property type="entry name" value="N-ACYLNEURAMINATE-9-PHOSPHATASE"/>
    <property type="match status" value="1"/>
</dbReference>
<keyword evidence="2 3" id="KW-0460">Magnesium</keyword>
<comment type="cofactor">
    <cofactor evidence="3">
        <name>Mg(2+)</name>
        <dbReference type="ChEBI" id="CHEBI:18420"/>
    </cofactor>
    <cofactor evidence="3">
        <name>Co(2+)</name>
        <dbReference type="ChEBI" id="CHEBI:48828"/>
    </cofactor>
</comment>
<dbReference type="Gene3D" id="1.20.120.710">
    <property type="entry name" value="Haloacid dehalogenase hydrolase-like domain"/>
    <property type="match status" value="1"/>
</dbReference>
<keyword evidence="3" id="KW-0718">Serine biosynthesis</keyword>
<evidence type="ECO:0000313" key="4">
    <source>
        <dbReference type="EMBL" id="TFE02030.1"/>
    </source>
</evidence>
<keyword evidence="3" id="KW-0170">Cobalt</keyword>